<keyword evidence="3" id="KW-1133">Transmembrane helix</keyword>
<reference evidence="5 6" key="1">
    <citation type="submission" date="2018-08" db="EMBL/GenBank/DDBJ databases">
        <title>Henriciella mobilis sp. nov., isolated from seawater.</title>
        <authorList>
            <person name="Cheng H."/>
            <person name="Wu Y.-H."/>
            <person name="Xu X.-W."/>
            <person name="Guo L.-L."/>
        </authorList>
    </citation>
    <scope>NUCLEOTIDE SEQUENCE [LARGE SCALE GENOMIC DNA]</scope>
    <source>
        <strain evidence="5 6">JN25</strain>
    </source>
</reference>
<dbReference type="RefSeq" id="WP_119374570.1">
    <property type="nucleotide sequence ID" value="NZ_QWFX01000005.1"/>
</dbReference>
<evidence type="ECO:0000256" key="1">
    <source>
        <dbReference type="ARBA" id="ARBA00012528"/>
    </source>
</evidence>
<dbReference type="InterPro" id="IPR029787">
    <property type="entry name" value="Nucleotide_cyclase"/>
</dbReference>
<gene>
    <name evidence="5" type="ORF">D1223_01130</name>
</gene>
<dbReference type="Proteomes" id="UP000266385">
    <property type="component" value="Unassembled WGS sequence"/>
</dbReference>
<dbReference type="InterPro" id="IPR043128">
    <property type="entry name" value="Rev_trsase/Diguanyl_cyclase"/>
</dbReference>
<dbReference type="SMART" id="SM00267">
    <property type="entry name" value="GGDEF"/>
    <property type="match status" value="1"/>
</dbReference>
<keyword evidence="3" id="KW-0472">Membrane</keyword>
<feature type="domain" description="GGDEF" evidence="4">
    <location>
        <begin position="125"/>
        <end position="258"/>
    </location>
</feature>
<dbReference type="InterPro" id="IPR050469">
    <property type="entry name" value="Diguanylate_Cyclase"/>
</dbReference>
<feature type="transmembrane region" description="Helical" evidence="3">
    <location>
        <begin position="20"/>
        <end position="41"/>
    </location>
</feature>
<organism evidence="5 6">
    <name type="scientific">Henriciella mobilis</name>
    <dbReference type="NCBI Taxonomy" id="2305467"/>
    <lineage>
        <taxon>Bacteria</taxon>
        <taxon>Pseudomonadati</taxon>
        <taxon>Pseudomonadota</taxon>
        <taxon>Alphaproteobacteria</taxon>
        <taxon>Hyphomonadales</taxon>
        <taxon>Hyphomonadaceae</taxon>
        <taxon>Henriciella</taxon>
    </lineage>
</organism>
<dbReference type="FunFam" id="3.30.70.270:FF:000001">
    <property type="entry name" value="Diguanylate cyclase domain protein"/>
    <property type="match status" value="1"/>
</dbReference>
<dbReference type="SUPFAM" id="SSF55073">
    <property type="entry name" value="Nucleotide cyclase"/>
    <property type="match status" value="1"/>
</dbReference>
<dbReference type="CDD" id="cd01949">
    <property type="entry name" value="GGDEF"/>
    <property type="match status" value="1"/>
</dbReference>
<name>A0A399RR60_9PROT</name>
<dbReference type="PANTHER" id="PTHR45138:SF9">
    <property type="entry name" value="DIGUANYLATE CYCLASE DGCM-RELATED"/>
    <property type="match status" value="1"/>
</dbReference>
<proteinExistence type="predicted"/>
<dbReference type="PANTHER" id="PTHR45138">
    <property type="entry name" value="REGULATORY COMPONENTS OF SENSORY TRANSDUCTION SYSTEM"/>
    <property type="match status" value="1"/>
</dbReference>
<dbReference type="PROSITE" id="PS50887">
    <property type="entry name" value="GGDEF"/>
    <property type="match status" value="1"/>
</dbReference>
<evidence type="ECO:0000256" key="2">
    <source>
        <dbReference type="ARBA" id="ARBA00034247"/>
    </source>
</evidence>
<keyword evidence="6" id="KW-1185">Reference proteome</keyword>
<dbReference type="InterPro" id="IPR000160">
    <property type="entry name" value="GGDEF_dom"/>
</dbReference>
<dbReference type="EMBL" id="QWFX01000005">
    <property type="protein sequence ID" value="RIJ32489.1"/>
    <property type="molecule type" value="Genomic_DNA"/>
</dbReference>
<evidence type="ECO:0000313" key="5">
    <source>
        <dbReference type="EMBL" id="RIJ32489.1"/>
    </source>
</evidence>
<dbReference type="NCBIfam" id="TIGR00254">
    <property type="entry name" value="GGDEF"/>
    <property type="match status" value="1"/>
</dbReference>
<protein>
    <recommendedName>
        <fullName evidence="1">diguanylate cyclase</fullName>
        <ecNumber evidence="1">2.7.7.65</ecNumber>
    </recommendedName>
</protein>
<dbReference type="Gene3D" id="3.30.70.270">
    <property type="match status" value="1"/>
</dbReference>
<dbReference type="AlphaFoldDB" id="A0A399RR60"/>
<keyword evidence="3" id="KW-0812">Transmembrane</keyword>
<comment type="caution">
    <text evidence="5">The sequence shown here is derived from an EMBL/GenBank/DDBJ whole genome shotgun (WGS) entry which is preliminary data.</text>
</comment>
<dbReference type="Pfam" id="PF00990">
    <property type="entry name" value="GGDEF"/>
    <property type="match status" value="1"/>
</dbReference>
<evidence type="ECO:0000259" key="4">
    <source>
        <dbReference type="PROSITE" id="PS50887"/>
    </source>
</evidence>
<sequence length="259" mass="28659">MRNDPPREKSPERLSFTRTVFVTVVAIIVSWTVTSICLFVLPLDPAYTEQFAWPTLTIATIVPFLVAIPVTIVLQRGRLKLERAMRELADVHAELERRSRIDPLTGILNRDAFLKQVNQLRVEGTNGAMLMIDIDHFKMINDQYGHMAGDEALRGFAGALSQAVQGRELIGRLGGEEFGAFVPCEDMETAHQAAERLRLAVNRMIFTPRPGILRRVTASIGVAGGTPADTLSELMRRADLSLYEAKAAGRDRVIVHAAA</sequence>
<evidence type="ECO:0000256" key="3">
    <source>
        <dbReference type="SAM" id="Phobius"/>
    </source>
</evidence>
<feature type="transmembrane region" description="Helical" evidence="3">
    <location>
        <begin position="53"/>
        <end position="74"/>
    </location>
</feature>
<evidence type="ECO:0000313" key="6">
    <source>
        <dbReference type="Proteomes" id="UP000266385"/>
    </source>
</evidence>
<dbReference type="EC" id="2.7.7.65" evidence="1"/>
<comment type="catalytic activity">
    <reaction evidence="2">
        <text>2 GTP = 3',3'-c-di-GMP + 2 diphosphate</text>
        <dbReference type="Rhea" id="RHEA:24898"/>
        <dbReference type="ChEBI" id="CHEBI:33019"/>
        <dbReference type="ChEBI" id="CHEBI:37565"/>
        <dbReference type="ChEBI" id="CHEBI:58805"/>
        <dbReference type="EC" id="2.7.7.65"/>
    </reaction>
</comment>
<dbReference type="OrthoDB" id="9812260at2"/>
<accession>A0A399RR60</accession>
<dbReference type="GO" id="GO:0052621">
    <property type="term" value="F:diguanylate cyclase activity"/>
    <property type="evidence" value="ECO:0007669"/>
    <property type="project" value="UniProtKB-EC"/>
</dbReference>